<proteinExistence type="predicted"/>
<accession>A0A8U0A797</accession>
<keyword evidence="3" id="KW-0808">Transferase</keyword>
<dbReference type="Gene3D" id="3.40.1480.10">
    <property type="entry name" value="MOFRL domain"/>
    <property type="match status" value="1"/>
</dbReference>
<dbReference type="SUPFAM" id="SSF82544">
    <property type="entry name" value="GckA/TtuD-like"/>
    <property type="match status" value="1"/>
</dbReference>
<dbReference type="PANTHER" id="PTHR12227">
    <property type="entry name" value="GLYCERATE KINASE"/>
    <property type="match status" value="1"/>
</dbReference>
<dbReference type="InterPro" id="IPR037035">
    <property type="entry name" value="GK-like_C_sf"/>
</dbReference>
<dbReference type="InterPro" id="IPR039760">
    <property type="entry name" value="MOFRL_protein"/>
</dbReference>
<dbReference type="InterPro" id="IPR007835">
    <property type="entry name" value="MOFRL"/>
</dbReference>
<protein>
    <submittedName>
        <fullName evidence="3">Glycerate kinase</fullName>
    </submittedName>
</protein>
<name>A0A8U0A797_9EURY</name>
<dbReference type="Gene3D" id="3.40.50.10180">
    <property type="entry name" value="Glycerate kinase, MOFRL-like N-terminal domain"/>
    <property type="match status" value="1"/>
</dbReference>
<dbReference type="KEGG" id="haad:MW046_18150"/>
<reference evidence="3" key="1">
    <citation type="submission" date="2022-04" db="EMBL/GenBank/DDBJ databases">
        <title>Halocatena sp. nov., isolated from a salt lake.</title>
        <authorList>
            <person name="Cui H.-L."/>
        </authorList>
    </citation>
    <scope>NUCLEOTIDE SEQUENCE</scope>
    <source>
        <strain evidence="3">AD-1</strain>
        <plasmid evidence="3">unnamed3</plasmid>
    </source>
</reference>
<keyword evidence="3" id="KW-0614">Plasmid</keyword>
<dbReference type="EMBL" id="CP096022">
    <property type="protein sequence ID" value="UPM44982.1"/>
    <property type="molecule type" value="Genomic_DNA"/>
</dbReference>
<dbReference type="GO" id="GO:0005737">
    <property type="term" value="C:cytoplasm"/>
    <property type="evidence" value="ECO:0007669"/>
    <property type="project" value="TreeGrafter"/>
</dbReference>
<dbReference type="GO" id="GO:0008887">
    <property type="term" value="F:glycerate kinase activity"/>
    <property type="evidence" value="ECO:0007669"/>
    <property type="project" value="InterPro"/>
</dbReference>
<evidence type="ECO:0000259" key="2">
    <source>
        <dbReference type="Pfam" id="PF13660"/>
    </source>
</evidence>
<keyword evidence="4" id="KW-1185">Reference proteome</keyword>
<dbReference type="Pfam" id="PF05161">
    <property type="entry name" value="MOFRL"/>
    <property type="match status" value="1"/>
</dbReference>
<geneLocation type="plasmid" evidence="3 4">
    <name>unnamed3</name>
</geneLocation>
<dbReference type="RefSeq" id="WP_247995636.1">
    <property type="nucleotide sequence ID" value="NZ_CP096022.1"/>
</dbReference>
<dbReference type="AlphaFoldDB" id="A0A8U0A797"/>
<dbReference type="Pfam" id="PF13660">
    <property type="entry name" value="DUF4147"/>
    <property type="match status" value="1"/>
</dbReference>
<feature type="domain" description="MOFRL-associated" evidence="2">
    <location>
        <begin position="18"/>
        <end position="249"/>
    </location>
</feature>
<dbReference type="GeneID" id="71930011"/>
<evidence type="ECO:0000313" key="3">
    <source>
        <dbReference type="EMBL" id="UPM44982.1"/>
    </source>
</evidence>
<feature type="domain" description="MOFRL" evidence="1">
    <location>
        <begin position="334"/>
        <end position="433"/>
    </location>
</feature>
<organism evidence="3 4">
    <name type="scientific">Halocatena salina</name>
    <dbReference type="NCBI Taxonomy" id="2934340"/>
    <lineage>
        <taxon>Archaea</taxon>
        <taxon>Methanobacteriati</taxon>
        <taxon>Methanobacteriota</taxon>
        <taxon>Stenosarchaea group</taxon>
        <taxon>Halobacteria</taxon>
        <taxon>Halobacteriales</taxon>
        <taxon>Natronomonadaceae</taxon>
        <taxon>Halocatena</taxon>
    </lineage>
</organism>
<evidence type="ECO:0000259" key="1">
    <source>
        <dbReference type="Pfam" id="PF05161"/>
    </source>
</evidence>
<dbReference type="InterPro" id="IPR025286">
    <property type="entry name" value="MOFRL_assoc_dom"/>
</dbReference>
<sequence length="458" mass="47549">MIKNRSEVIKTPAHDIAIECIEAGITAAQPRRVIGHTVSVTGNTLHIEQQSYDLGDYSEVLILGGGKAAGQMAEVLESLLSDHLTGGVVVTNDPTETSHVTMFEGNHPVPDENGVAGAERLLELAEQAGERTLILTVITGGGSALLPAPAGTISLADLQTVTNDLLASGATIHEINVLRKHISKLKGGQLARVAAPATVVGLTVSDVVGDDLDVIASGPLVPDTSTFQDAIDIIDVYGLSVPESIDEYLTAGIDGEIPETPDPSETFFEAVHNHVLANGRTALEAARDVAQQRGYETFMISSRIRGEASEVAKTYAAVAEEIQATETPIGPPAVVLAGGETTVTLQGNGHGGPNQELALSGGLELSDGNVVVASVDTDGLDGASDAAGAVVDCETAVPSDEARSALANNDVYPFLDDSEALVYTGPTGTNVNDIHVVVIEKDDERLQGNDRAHTGRSK</sequence>
<dbReference type="PANTHER" id="PTHR12227:SF0">
    <property type="entry name" value="GLYCERATE KINASE"/>
    <property type="match status" value="1"/>
</dbReference>
<dbReference type="Proteomes" id="UP000831768">
    <property type="component" value="Plasmid unnamed3"/>
</dbReference>
<evidence type="ECO:0000313" key="4">
    <source>
        <dbReference type="Proteomes" id="UP000831768"/>
    </source>
</evidence>
<keyword evidence="3" id="KW-0418">Kinase</keyword>
<gene>
    <name evidence="3" type="ORF">MW046_18150</name>
</gene>
<dbReference type="InterPro" id="IPR038614">
    <property type="entry name" value="GK_N_sf"/>
</dbReference>